<keyword evidence="4" id="KW-0808">Transferase</keyword>
<feature type="domain" description="Carbamoyltransferase" evidence="2">
    <location>
        <begin position="140"/>
        <end position="364"/>
    </location>
</feature>
<sequence length="612" mass="66054">MTGRARSPNPGVVVGYSGLHGSGEHHIRAFPDASDAEQRHYQGYDAAAAVFVDGHLVAAGQQERWSGRKFDHAFPDTALRQCLRLAGLSITDVDAVAHNFDHTGLRRMHDGNPRAADRYAGVLDPRLQQCWFAEHFGHVPPLTPVRHHLAHACYAVAAAGEDRLTVVVADGLGETDALSVFAYRDGRLDRIRSWPWRASLGLYYSLVTQHLGWLANSDEYKVMGLAAYGDPDRYRKVFDEAVVLRDDGGVDIAFLSLPGRPAERELHRPAGAWLTARLGPRRAREDPVEQHHADLAAAAQQRLEQALQHVITTAVARTGIGHVAFGGGVALNCLAVGRLAGHACDALLVPPAPGDDGTAIGAALALLDLDRARTAWPALPLLGPPPTATSLLARRPDHLACVTDPRIRSRMVAQVLAAGAVVGWAHGPMEFGPRALGNRSIFADPRTVASRERVNRAVKQREPFRPLAPAVKAGAARRYFDLPPAQLRHMTAVAHARPAAVQEVPAVVHADNTSRVQVVHRSEHPVLWQLLDAFEALTGVPVLLNTSLNVNGRPMACTAEDALATYDTGTLDVLVVDGHVLATDSWRSRVLDALRRATAEPNAPARGSRTEA</sequence>
<dbReference type="SUPFAM" id="SSF53067">
    <property type="entry name" value="Actin-like ATPase domain"/>
    <property type="match status" value="1"/>
</dbReference>
<dbReference type="Gene3D" id="3.90.870.20">
    <property type="entry name" value="Carbamoyltransferase, C-terminal domain"/>
    <property type="match status" value="1"/>
</dbReference>
<dbReference type="InterPro" id="IPR003696">
    <property type="entry name" value="Carbtransf_dom"/>
</dbReference>
<gene>
    <name evidence="4" type="ORF">FHS34_002035</name>
</gene>
<dbReference type="GO" id="GO:0016740">
    <property type="term" value="F:transferase activity"/>
    <property type="evidence" value="ECO:0007669"/>
    <property type="project" value="UniProtKB-KW"/>
</dbReference>
<dbReference type="InterPro" id="IPR038152">
    <property type="entry name" value="Carbam_trans_C_sf"/>
</dbReference>
<name>A0A7W9UQJ6_9ACTN</name>
<evidence type="ECO:0000259" key="3">
    <source>
        <dbReference type="Pfam" id="PF16861"/>
    </source>
</evidence>
<dbReference type="SUPFAM" id="SSF55821">
    <property type="entry name" value="YrdC/RibB"/>
    <property type="match status" value="1"/>
</dbReference>
<dbReference type="Proteomes" id="UP000585836">
    <property type="component" value="Unassembled WGS sequence"/>
</dbReference>
<accession>A0A7W9UQJ6</accession>
<dbReference type="InterPro" id="IPR043129">
    <property type="entry name" value="ATPase_NBD"/>
</dbReference>
<dbReference type="InterPro" id="IPR017945">
    <property type="entry name" value="DHBP_synth_RibB-like_a/b_dom"/>
</dbReference>
<feature type="domain" description="Carbamoyltransferase C-terminal" evidence="3">
    <location>
        <begin position="413"/>
        <end position="581"/>
    </location>
</feature>
<proteinExistence type="inferred from homology"/>
<evidence type="ECO:0000259" key="2">
    <source>
        <dbReference type="Pfam" id="PF02543"/>
    </source>
</evidence>
<organism evidence="4 5">
    <name type="scientific">Streptomyces echinatus</name>
    <dbReference type="NCBI Taxonomy" id="67293"/>
    <lineage>
        <taxon>Bacteria</taxon>
        <taxon>Bacillati</taxon>
        <taxon>Actinomycetota</taxon>
        <taxon>Actinomycetes</taxon>
        <taxon>Kitasatosporales</taxon>
        <taxon>Streptomycetaceae</taxon>
        <taxon>Streptomyces</taxon>
    </lineage>
</organism>
<dbReference type="PANTHER" id="PTHR34847">
    <property type="entry name" value="NODULATION PROTEIN U"/>
    <property type="match status" value="1"/>
</dbReference>
<comment type="caution">
    <text evidence="4">The sequence shown here is derived from an EMBL/GenBank/DDBJ whole genome shotgun (WGS) entry which is preliminary data.</text>
</comment>
<dbReference type="Gene3D" id="3.30.420.40">
    <property type="match status" value="2"/>
</dbReference>
<dbReference type="EMBL" id="JACHJK010000003">
    <property type="protein sequence ID" value="MBB5926579.1"/>
    <property type="molecule type" value="Genomic_DNA"/>
</dbReference>
<dbReference type="RefSeq" id="WP_184963375.1">
    <property type="nucleotide sequence ID" value="NZ_BAAAWF010000094.1"/>
</dbReference>
<evidence type="ECO:0000313" key="4">
    <source>
        <dbReference type="EMBL" id="MBB5926579.1"/>
    </source>
</evidence>
<reference evidence="4 5" key="1">
    <citation type="submission" date="2020-08" db="EMBL/GenBank/DDBJ databases">
        <title>Genomic Encyclopedia of Type Strains, Phase III (KMG-III): the genomes of soil and plant-associated and newly described type strains.</title>
        <authorList>
            <person name="Whitman W."/>
        </authorList>
    </citation>
    <scope>NUCLEOTIDE SEQUENCE [LARGE SCALE GENOMIC DNA]</scope>
    <source>
        <strain evidence="4 5">CECT 3313</strain>
    </source>
</reference>
<dbReference type="EC" id="2.1.3.-" evidence="4"/>
<dbReference type="InterPro" id="IPR051338">
    <property type="entry name" value="NodU/CmcH_Carbamoyltrnsfr"/>
</dbReference>
<dbReference type="AlphaFoldDB" id="A0A7W9UQJ6"/>
<dbReference type="InterPro" id="IPR031730">
    <property type="entry name" value="Carbam_trans_C"/>
</dbReference>
<comment type="similarity">
    <text evidence="1">Belongs to the NodU/CmcH family.</text>
</comment>
<evidence type="ECO:0000256" key="1">
    <source>
        <dbReference type="ARBA" id="ARBA00006129"/>
    </source>
</evidence>
<protein>
    <submittedName>
        <fullName evidence="4">Carbamoyltransferase</fullName>
        <ecNumber evidence="4">2.1.3.-</ecNumber>
    </submittedName>
</protein>
<dbReference type="PANTHER" id="PTHR34847:SF1">
    <property type="entry name" value="NODULATION PROTEIN U"/>
    <property type="match status" value="1"/>
</dbReference>
<dbReference type="Pfam" id="PF16861">
    <property type="entry name" value="Carbam_trans_C"/>
    <property type="match status" value="1"/>
</dbReference>
<dbReference type="Pfam" id="PF02543">
    <property type="entry name" value="Carbam_trans_N"/>
    <property type="match status" value="1"/>
</dbReference>
<keyword evidence="5" id="KW-1185">Reference proteome</keyword>
<evidence type="ECO:0000313" key="5">
    <source>
        <dbReference type="Proteomes" id="UP000585836"/>
    </source>
</evidence>